<proteinExistence type="predicted"/>
<gene>
    <name evidence="1" type="ORF">IEZ26_03465</name>
</gene>
<dbReference type="RefSeq" id="WP_191193516.1">
    <property type="nucleotide sequence ID" value="NZ_JACXYZ010000001.1"/>
</dbReference>
<protein>
    <submittedName>
        <fullName evidence="1">Uncharacterized protein</fullName>
    </submittedName>
</protein>
<keyword evidence="2" id="KW-1185">Reference proteome</keyword>
<dbReference type="Proteomes" id="UP000618818">
    <property type="component" value="Unassembled WGS sequence"/>
</dbReference>
<organism evidence="1 2">
    <name type="scientific">Nocardioides cavernae</name>
    <dbReference type="NCBI Taxonomy" id="1921566"/>
    <lineage>
        <taxon>Bacteria</taxon>
        <taxon>Bacillati</taxon>
        <taxon>Actinomycetota</taxon>
        <taxon>Actinomycetes</taxon>
        <taxon>Propionibacteriales</taxon>
        <taxon>Nocardioidaceae</taxon>
        <taxon>Nocardioides</taxon>
    </lineage>
</organism>
<accession>A0ABR8N679</accession>
<evidence type="ECO:0000313" key="1">
    <source>
        <dbReference type="EMBL" id="MBD3923667.1"/>
    </source>
</evidence>
<name>A0ABR8N679_9ACTN</name>
<dbReference type="EMBL" id="JACXYZ010000001">
    <property type="protein sequence ID" value="MBD3923667.1"/>
    <property type="molecule type" value="Genomic_DNA"/>
</dbReference>
<comment type="caution">
    <text evidence="1">The sequence shown here is derived from an EMBL/GenBank/DDBJ whole genome shotgun (WGS) entry which is preliminary data.</text>
</comment>
<reference evidence="1 2" key="1">
    <citation type="submission" date="2020-09" db="EMBL/GenBank/DDBJ databases">
        <title>novel species in genus Nocardioides.</title>
        <authorList>
            <person name="Zhang G."/>
        </authorList>
    </citation>
    <scope>NUCLEOTIDE SEQUENCE [LARGE SCALE GENOMIC DNA]</scope>
    <source>
        <strain evidence="1 2">KCTC 39551</strain>
    </source>
</reference>
<sequence>MSEASVGRPVLQKLLTHGLGTAIVDDGYDQVGGIVVLAGDAVALDTPDRILRAYGYEGGQEYVDVVRFALPPLATLSNPASPDAGRTPLYPTGFLRDEAVVPVWELSRTRYSFGAEFWRIRADGEQKCLSSYGGVARGWRGAKGWRPWSTLVGPRARWRGTELAADVVGDSVLVSVRADAGPEGWEQVRPQTWSAAVPAEDCELFEVVFRATWQGVPVRLIDSGPEQARVLLLIDDADRAEALGADTIEPGVFEATVARSELADVQGVTNELAPPSR</sequence>
<evidence type="ECO:0000313" key="2">
    <source>
        <dbReference type="Proteomes" id="UP000618818"/>
    </source>
</evidence>